<organism evidence="2 3">
    <name type="scientific">Athelia psychrophila</name>
    <dbReference type="NCBI Taxonomy" id="1759441"/>
    <lineage>
        <taxon>Eukaryota</taxon>
        <taxon>Fungi</taxon>
        <taxon>Dikarya</taxon>
        <taxon>Basidiomycota</taxon>
        <taxon>Agaricomycotina</taxon>
        <taxon>Agaricomycetes</taxon>
        <taxon>Agaricomycetidae</taxon>
        <taxon>Atheliales</taxon>
        <taxon>Atheliaceae</taxon>
        <taxon>Athelia</taxon>
    </lineage>
</organism>
<name>A0A166X630_9AGAM</name>
<dbReference type="OrthoDB" id="5582146at2759"/>
<feature type="compositionally biased region" description="Polar residues" evidence="1">
    <location>
        <begin position="146"/>
        <end position="158"/>
    </location>
</feature>
<dbReference type="AlphaFoldDB" id="A0A166X630"/>
<sequence>MNSLVEAGVLPDPGTPSFFPAILAQIRGAAPHVALDPVLLQALLLCLLAGNKSLILRTREEDIGLVSKLASSTVAAVFGYQVHKVKIKPDTKYQTPSEFLRALFLPTTPTPGSGSLADEDSPVAALSHATAGSTADSKSTFFFDSAPRTDTASMSTQRPPLRPAGINTDPAPVLARQLSLDTLVLPRILVISGLENVAVPAQRALLKMLTDKRLVLDDTEGDWVWNLPEGFMVVYVCAADPRERPAIHKSLLDRFAMSTTINLHPATLQAVRHTLSYHRHSISASTSLHVAPDSSPLSPILSADLLRSLCALASAAPAFGVTRKTNIHPTLSLYISDLFSATRHHPQLDAMLLSARARQDTDALVRAARVIGGDPTGIEFITVMGKGAEAKARGELAFRDIDAYGPGYEDSLSADMEWEHVNRSQVSAVPSEVKPEEQTLDVSEADIARIVPRVLSHRLRVRDGPEHEVLGSLRYGAVDTCLDGERGEKVTSAEGGFERDTVKNILVKILSEV</sequence>
<accession>A0A166X630</accession>
<dbReference type="EMBL" id="KV417480">
    <property type="protein sequence ID" value="KZP34457.1"/>
    <property type="molecule type" value="Genomic_DNA"/>
</dbReference>
<reference evidence="2 3" key="1">
    <citation type="journal article" date="2016" name="Mol. Biol. Evol.">
        <title>Comparative Genomics of Early-Diverging Mushroom-Forming Fungi Provides Insights into the Origins of Lignocellulose Decay Capabilities.</title>
        <authorList>
            <person name="Nagy L.G."/>
            <person name="Riley R."/>
            <person name="Tritt A."/>
            <person name="Adam C."/>
            <person name="Daum C."/>
            <person name="Floudas D."/>
            <person name="Sun H."/>
            <person name="Yadav J.S."/>
            <person name="Pangilinan J."/>
            <person name="Larsson K.H."/>
            <person name="Matsuura K."/>
            <person name="Barry K."/>
            <person name="Labutti K."/>
            <person name="Kuo R."/>
            <person name="Ohm R.A."/>
            <person name="Bhattacharya S.S."/>
            <person name="Shirouzu T."/>
            <person name="Yoshinaga Y."/>
            <person name="Martin F.M."/>
            <person name="Grigoriev I.V."/>
            <person name="Hibbett D.S."/>
        </authorList>
    </citation>
    <scope>NUCLEOTIDE SEQUENCE [LARGE SCALE GENOMIC DNA]</scope>
    <source>
        <strain evidence="2 3">CBS 109695</strain>
    </source>
</reference>
<evidence type="ECO:0000313" key="3">
    <source>
        <dbReference type="Proteomes" id="UP000076532"/>
    </source>
</evidence>
<feature type="region of interest" description="Disordered" evidence="1">
    <location>
        <begin position="146"/>
        <end position="168"/>
    </location>
</feature>
<keyword evidence="3" id="KW-1185">Reference proteome</keyword>
<evidence type="ECO:0000313" key="2">
    <source>
        <dbReference type="EMBL" id="KZP34457.1"/>
    </source>
</evidence>
<proteinExistence type="predicted"/>
<gene>
    <name evidence="2" type="ORF">FIBSPDRAFT_942583</name>
</gene>
<evidence type="ECO:0000256" key="1">
    <source>
        <dbReference type="SAM" id="MobiDB-lite"/>
    </source>
</evidence>
<dbReference type="Proteomes" id="UP000076532">
    <property type="component" value="Unassembled WGS sequence"/>
</dbReference>
<protein>
    <submittedName>
        <fullName evidence="2">Uncharacterized protein</fullName>
    </submittedName>
</protein>